<dbReference type="Pfam" id="PF00646">
    <property type="entry name" value="F-box"/>
    <property type="match status" value="1"/>
</dbReference>
<dbReference type="InterPro" id="IPR036047">
    <property type="entry name" value="F-box-like_dom_sf"/>
</dbReference>
<dbReference type="InterPro" id="IPR050796">
    <property type="entry name" value="SCF_F-box_component"/>
</dbReference>
<accession>A0ABP0XU56</accession>
<evidence type="ECO:0000313" key="4">
    <source>
        <dbReference type="Proteomes" id="UP001642487"/>
    </source>
</evidence>
<dbReference type="EMBL" id="OZ021744">
    <property type="protein sequence ID" value="CAK9311704.1"/>
    <property type="molecule type" value="Genomic_DNA"/>
</dbReference>
<gene>
    <name evidence="3" type="ORF">CITCOLO1_LOCUS3369</name>
</gene>
<keyword evidence="1" id="KW-0812">Transmembrane</keyword>
<dbReference type="Proteomes" id="UP001642487">
    <property type="component" value="Chromosome 10"/>
</dbReference>
<evidence type="ECO:0000256" key="1">
    <source>
        <dbReference type="SAM" id="Phobius"/>
    </source>
</evidence>
<dbReference type="SUPFAM" id="SSF81383">
    <property type="entry name" value="F-box domain"/>
    <property type="match status" value="1"/>
</dbReference>
<keyword evidence="1" id="KW-1133">Transmembrane helix</keyword>
<reference evidence="3 4" key="1">
    <citation type="submission" date="2024-03" db="EMBL/GenBank/DDBJ databases">
        <authorList>
            <person name="Gkanogiannis A."/>
            <person name="Becerra Lopez-Lavalle L."/>
        </authorList>
    </citation>
    <scope>NUCLEOTIDE SEQUENCE [LARGE SCALE GENOMIC DNA]</scope>
</reference>
<dbReference type="InterPro" id="IPR001810">
    <property type="entry name" value="F-box_dom"/>
</dbReference>
<keyword evidence="4" id="KW-1185">Reference proteome</keyword>
<dbReference type="PANTHER" id="PTHR31672">
    <property type="entry name" value="BNACNNG10540D PROTEIN"/>
    <property type="match status" value="1"/>
</dbReference>
<dbReference type="Gene3D" id="1.20.1280.50">
    <property type="match status" value="1"/>
</dbReference>
<evidence type="ECO:0000259" key="2">
    <source>
        <dbReference type="PROSITE" id="PS50181"/>
    </source>
</evidence>
<sequence>MADVPLDLIADIICRLPAKAILRFRRVSKIWKCLIDCSNFVNLHMKKSIDSRTHRHLIILKLIFGALVMAYCASVTLLKTSLSGIHPRGSTVYCRLCPRSVAGMVFFVSPLSLTDSGSILFMTTSNS</sequence>
<name>A0ABP0XU56_9ROSI</name>
<dbReference type="PANTHER" id="PTHR31672:SF13">
    <property type="entry name" value="F-BOX PROTEIN CPR30-LIKE"/>
    <property type="match status" value="1"/>
</dbReference>
<evidence type="ECO:0000313" key="3">
    <source>
        <dbReference type="EMBL" id="CAK9311704.1"/>
    </source>
</evidence>
<feature type="domain" description="F-box" evidence="2">
    <location>
        <begin position="1"/>
        <end position="43"/>
    </location>
</feature>
<dbReference type="SMART" id="SM00256">
    <property type="entry name" value="FBOX"/>
    <property type="match status" value="1"/>
</dbReference>
<proteinExistence type="predicted"/>
<feature type="transmembrane region" description="Helical" evidence="1">
    <location>
        <begin position="58"/>
        <end position="78"/>
    </location>
</feature>
<keyword evidence="1" id="KW-0472">Membrane</keyword>
<organism evidence="3 4">
    <name type="scientific">Citrullus colocynthis</name>
    <name type="common">colocynth</name>
    <dbReference type="NCBI Taxonomy" id="252529"/>
    <lineage>
        <taxon>Eukaryota</taxon>
        <taxon>Viridiplantae</taxon>
        <taxon>Streptophyta</taxon>
        <taxon>Embryophyta</taxon>
        <taxon>Tracheophyta</taxon>
        <taxon>Spermatophyta</taxon>
        <taxon>Magnoliopsida</taxon>
        <taxon>eudicotyledons</taxon>
        <taxon>Gunneridae</taxon>
        <taxon>Pentapetalae</taxon>
        <taxon>rosids</taxon>
        <taxon>fabids</taxon>
        <taxon>Cucurbitales</taxon>
        <taxon>Cucurbitaceae</taxon>
        <taxon>Benincaseae</taxon>
        <taxon>Citrullus</taxon>
    </lineage>
</organism>
<dbReference type="PROSITE" id="PS50181">
    <property type="entry name" value="FBOX"/>
    <property type="match status" value="1"/>
</dbReference>
<protein>
    <recommendedName>
        <fullName evidence="2">F-box domain-containing protein</fullName>
    </recommendedName>
</protein>